<dbReference type="EC" id="3.1.-.-" evidence="10"/>
<evidence type="ECO:0000256" key="3">
    <source>
        <dbReference type="ARBA" id="ARBA00022759"/>
    </source>
</evidence>
<dbReference type="GO" id="GO:0004519">
    <property type="term" value="F:endonuclease activity"/>
    <property type="evidence" value="ECO:0007669"/>
    <property type="project" value="UniProtKB-UniRule"/>
</dbReference>
<dbReference type="RefSeq" id="WP_289267059.1">
    <property type="nucleotide sequence ID" value="NZ_OX365700.1"/>
</dbReference>
<organism evidence="11 12">
    <name type="scientific">Nitrospira tepida</name>
    <dbReference type="NCBI Taxonomy" id="2973512"/>
    <lineage>
        <taxon>Bacteria</taxon>
        <taxon>Pseudomonadati</taxon>
        <taxon>Nitrospirota</taxon>
        <taxon>Nitrospiria</taxon>
        <taxon>Nitrospirales</taxon>
        <taxon>Nitrospiraceae</taxon>
        <taxon>Nitrospira</taxon>
    </lineage>
</organism>
<comment type="cofactor">
    <cofactor evidence="10">
        <name>Mg(2+)</name>
        <dbReference type="ChEBI" id="CHEBI:18420"/>
    </cofactor>
    <cofactor evidence="10">
        <name>Mn(2+)</name>
        <dbReference type="ChEBI" id="CHEBI:29035"/>
    </cofactor>
</comment>
<dbReference type="NCBIfam" id="TIGR00287">
    <property type="entry name" value="cas1"/>
    <property type="match status" value="1"/>
</dbReference>
<keyword evidence="4 10" id="KW-0378">Hydrolase</keyword>
<dbReference type="HAMAP" id="MF_01470">
    <property type="entry name" value="Cas1"/>
    <property type="match status" value="1"/>
</dbReference>
<evidence type="ECO:0000256" key="8">
    <source>
        <dbReference type="ARBA" id="ARBA00023211"/>
    </source>
</evidence>
<name>A0AA86MW59_9BACT</name>
<proteinExistence type="inferred from homology"/>
<evidence type="ECO:0000256" key="2">
    <source>
        <dbReference type="ARBA" id="ARBA00022723"/>
    </source>
</evidence>
<keyword evidence="1 10" id="KW-0540">Nuclease</keyword>
<dbReference type="Proteomes" id="UP001179121">
    <property type="component" value="Chromosome"/>
</dbReference>
<feature type="binding site" evidence="10">
    <location>
        <position position="226"/>
    </location>
    <ligand>
        <name>Mn(2+)</name>
        <dbReference type="ChEBI" id="CHEBI:29035"/>
    </ligand>
</feature>
<dbReference type="InterPro" id="IPR042211">
    <property type="entry name" value="CRISPR-assoc_Cas1_N"/>
</dbReference>
<comment type="subunit">
    <text evidence="9 10">Homodimer, forms a heterotetramer with a Cas2 homodimer.</text>
</comment>
<dbReference type="GO" id="GO:0043571">
    <property type="term" value="P:maintenance of CRISPR repeat elements"/>
    <property type="evidence" value="ECO:0007669"/>
    <property type="project" value="UniProtKB-UniRule"/>
</dbReference>
<dbReference type="Gene3D" id="1.20.120.920">
    <property type="entry name" value="CRISPR-associated endonuclease Cas1, C-terminal domain"/>
    <property type="match status" value="1"/>
</dbReference>
<dbReference type="EMBL" id="OX365700">
    <property type="protein sequence ID" value="CAI4030055.1"/>
    <property type="molecule type" value="Genomic_DNA"/>
</dbReference>
<comment type="function">
    <text evidence="10">CRISPR (clustered regularly interspaced short palindromic repeat), is an adaptive immune system that provides protection against mobile genetic elements (viruses, transposable elements and conjugative plasmids). CRISPR clusters contain spacers, sequences complementary to antecedent mobile elements, and target invading nucleic acids. CRISPR clusters are transcribed and processed into CRISPR RNA (crRNA). Acts as a dsDNA endonuclease. Involved in the integration of spacer DNA into the CRISPR cassette.</text>
</comment>
<dbReference type="GO" id="GO:0051607">
    <property type="term" value="P:defense response to virus"/>
    <property type="evidence" value="ECO:0007669"/>
    <property type="project" value="UniProtKB-UniRule"/>
</dbReference>
<dbReference type="Gene3D" id="3.100.10.20">
    <property type="entry name" value="CRISPR-associated endonuclease Cas1, N-terminal domain"/>
    <property type="match status" value="1"/>
</dbReference>
<dbReference type="KEGG" id="nti:DNFV4_00479"/>
<comment type="similarity">
    <text evidence="10">Belongs to the CRISPR-associated endonuclease Cas1 family.</text>
</comment>
<protein>
    <recommendedName>
        <fullName evidence="10">CRISPR-associated endonuclease Cas1</fullName>
        <ecNumber evidence="10">3.1.-.-</ecNumber>
    </recommendedName>
</protein>
<dbReference type="PANTHER" id="PTHR34353:SF2">
    <property type="entry name" value="CRISPR-ASSOCIATED ENDONUCLEASE CAS1 1"/>
    <property type="match status" value="1"/>
</dbReference>
<keyword evidence="2 10" id="KW-0479">Metal-binding</keyword>
<evidence type="ECO:0000256" key="1">
    <source>
        <dbReference type="ARBA" id="ARBA00022722"/>
    </source>
</evidence>
<dbReference type="PANTHER" id="PTHR34353">
    <property type="entry name" value="CRISPR-ASSOCIATED ENDONUCLEASE CAS1 1"/>
    <property type="match status" value="1"/>
</dbReference>
<keyword evidence="7 10" id="KW-0238">DNA-binding</keyword>
<keyword evidence="6 10" id="KW-0051">Antiviral defense</keyword>
<keyword evidence="5 10" id="KW-0460">Magnesium</keyword>
<evidence type="ECO:0000256" key="10">
    <source>
        <dbReference type="HAMAP-Rule" id="MF_01470"/>
    </source>
</evidence>
<evidence type="ECO:0000256" key="9">
    <source>
        <dbReference type="ARBA" id="ARBA00038592"/>
    </source>
</evidence>
<feature type="binding site" evidence="10">
    <location>
        <position position="161"/>
    </location>
    <ligand>
        <name>Mn(2+)</name>
        <dbReference type="ChEBI" id="CHEBI:29035"/>
    </ligand>
</feature>
<dbReference type="GO" id="GO:0003677">
    <property type="term" value="F:DNA binding"/>
    <property type="evidence" value="ECO:0007669"/>
    <property type="project" value="UniProtKB-KW"/>
</dbReference>
<evidence type="ECO:0000256" key="5">
    <source>
        <dbReference type="ARBA" id="ARBA00022842"/>
    </source>
</evidence>
<gene>
    <name evidence="10" type="primary">cas1</name>
    <name evidence="11" type="ORF">DNFV4_00479</name>
</gene>
<dbReference type="Pfam" id="PF01867">
    <property type="entry name" value="Cas_Cas1"/>
    <property type="match status" value="1"/>
</dbReference>
<accession>A0AA86MW59</accession>
<keyword evidence="12" id="KW-1185">Reference proteome</keyword>
<evidence type="ECO:0000313" key="11">
    <source>
        <dbReference type="EMBL" id="CAI4030055.1"/>
    </source>
</evidence>
<dbReference type="GO" id="GO:0016787">
    <property type="term" value="F:hydrolase activity"/>
    <property type="evidence" value="ECO:0007669"/>
    <property type="project" value="UniProtKB-KW"/>
</dbReference>
<keyword evidence="8 10" id="KW-0464">Manganese</keyword>
<dbReference type="CDD" id="cd09634">
    <property type="entry name" value="Cas1_I-II-III"/>
    <property type="match status" value="1"/>
</dbReference>
<evidence type="ECO:0000256" key="6">
    <source>
        <dbReference type="ARBA" id="ARBA00023118"/>
    </source>
</evidence>
<reference evidence="11" key="1">
    <citation type="submission" date="2022-10" db="EMBL/GenBank/DDBJ databases">
        <authorList>
            <person name="Koch H."/>
        </authorList>
    </citation>
    <scope>NUCLEOTIDE SEQUENCE</scope>
    <source>
        <strain evidence="11">DNF</strain>
    </source>
</reference>
<dbReference type="GO" id="GO:0046872">
    <property type="term" value="F:metal ion binding"/>
    <property type="evidence" value="ECO:0007669"/>
    <property type="project" value="UniProtKB-UniRule"/>
</dbReference>
<keyword evidence="3 10" id="KW-0255">Endonuclease</keyword>
<sequence length="329" mass="36440">MGGTVYIDRRDAELRVDGGALAVYVNGERNGTVPLAPVDRVVLVGNHKVETAVLHRLSEQGIAVLFLSGRTQAYRGRLVGRLHNHARLRVRQYAESRGPLALELAMEWIAAKLAGQTALLREAADARPEARASLLRAAEIVGDARDKVAGADTLARLRGLEGGAASAYFGALPALFPPSLGFEGRERRPPRDPVNALLSLTYTLAHWEWVRECEVIGLDPLIGFYHELEYGRESLACDLLEPFRPTVDRWVWELFRTRQFEQRDFTSDAGRPGCALKKAARGRYYAAYDAWIAPHRSHMRETVEALARRVVDHGENAVSERSAGVACQP</sequence>
<evidence type="ECO:0000313" key="12">
    <source>
        <dbReference type="Proteomes" id="UP001179121"/>
    </source>
</evidence>
<dbReference type="InterPro" id="IPR050646">
    <property type="entry name" value="Cas1"/>
</dbReference>
<evidence type="ECO:0000256" key="7">
    <source>
        <dbReference type="ARBA" id="ARBA00023125"/>
    </source>
</evidence>
<dbReference type="InterPro" id="IPR002729">
    <property type="entry name" value="CRISPR-assoc_Cas1"/>
</dbReference>
<dbReference type="AlphaFoldDB" id="A0AA86MW59"/>
<dbReference type="InterPro" id="IPR042206">
    <property type="entry name" value="CRISPR-assoc_Cas1_C"/>
</dbReference>
<feature type="binding site" evidence="10">
    <location>
        <position position="241"/>
    </location>
    <ligand>
        <name>Mn(2+)</name>
        <dbReference type="ChEBI" id="CHEBI:29035"/>
    </ligand>
</feature>
<evidence type="ECO:0000256" key="4">
    <source>
        <dbReference type="ARBA" id="ARBA00022801"/>
    </source>
</evidence>